<dbReference type="Proteomes" id="UP000298663">
    <property type="component" value="Unassembled WGS sequence"/>
</dbReference>
<comment type="caution">
    <text evidence="1">The sequence shown here is derived from an EMBL/GenBank/DDBJ whole genome shotgun (WGS) entry which is preliminary data.</text>
</comment>
<keyword evidence="2" id="KW-1185">Reference proteome</keyword>
<reference evidence="1 2" key="1">
    <citation type="journal article" date="2015" name="Genome Biol.">
        <title>Comparative genomics of Steinernema reveals deeply conserved gene regulatory networks.</title>
        <authorList>
            <person name="Dillman A.R."/>
            <person name="Macchietto M."/>
            <person name="Porter C.F."/>
            <person name="Rogers A."/>
            <person name="Williams B."/>
            <person name="Antoshechkin I."/>
            <person name="Lee M.M."/>
            <person name="Goodwin Z."/>
            <person name="Lu X."/>
            <person name="Lewis E.E."/>
            <person name="Goodrich-Blair H."/>
            <person name="Stock S.P."/>
            <person name="Adams B.J."/>
            <person name="Sternberg P.W."/>
            <person name="Mortazavi A."/>
        </authorList>
    </citation>
    <scope>NUCLEOTIDE SEQUENCE [LARGE SCALE GENOMIC DNA]</scope>
    <source>
        <strain evidence="1 2">ALL</strain>
    </source>
</reference>
<sequence>MDATFPISSSDGGVFNFQLKWLHYSTLLKAKIQETIEIHLQDIHSNELEPLINFLEAADKNSDFENAVQCYLSIEPDNFHPVLKKLGMTTNLVLKLQREIIESTITNQTNLT</sequence>
<evidence type="ECO:0000313" key="1">
    <source>
        <dbReference type="EMBL" id="TKR75754.1"/>
    </source>
</evidence>
<gene>
    <name evidence="1" type="ORF">L596_016999</name>
</gene>
<reference evidence="1 2" key="2">
    <citation type="journal article" date="2019" name="G3 (Bethesda)">
        <title>Hybrid Assembly of the Genome of the Entomopathogenic Nematode Steinernema carpocapsae Identifies the X-Chromosome.</title>
        <authorList>
            <person name="Serra L."/>
            <person name="Macchietto M."/>
            <person name="Macias-Munoz A."/>
            <person name="McGill C.J."/>
            <person name="Rodriguez I.M."/>
            <person name="Rodriguez B."/>
            <person name="Murad R."/>
            <person name="Mortazavi A."/>
        </authorList>
    </citation>
    <scope>NUCLEOTIDE SEQUENCE [LARGE SCALE GENOMIC DNA]</scope>
    <source>
        <strain evidence="1 2">ALL</strain>
    </source>
</reference>
<name>A0A4U5N0L4_STECR</name>
<accession>A0A4U5N0L4</accession>
<proteinExistence type="predicted"/>
<evidence type="ECO:0000313" key="2">
    <source>
        <dbReference type="Proteomes" id="UP000298663"/>
    </source>
</evidence>
<organism evidence="1 2">
    <name type="scientific">Steinernema carpocapsae</name>
    <name type="common">Entomopathogenic nematode</name>
    <dbReference type="NCBI Taxonomy" id="34508"/>
    <lineage>
        <taxon>Eukaryota</taxon>
        <taxon>Metazoa</taxon>
        <taxon>Ecdysozoa</taxon>
        <taxon>Nematoda</taxon>
        <taxon>Chromadorea</taxon>
        <taxon>Rhabditida</taxon>
        <taxon>Tylenchina</taxon>
        <taxon>Panagrolaimomorpha</taxon>
        <taxon>Strongyloidoidea</taxon>
        <taxon>Steinernematidae</taxon>
        <taxon>Steinernema</taxon>
    </lineage>
</organism>
<dbReference type="AlphaFoldDB" id="A0A4U5N0L4"/>
<dbReference type="EMBL" id="AZBU02000005">
    <property type="protein sequence ID" value="TKR75754.1"/>
    <property type="molecule type" value="Genomic_DNA"/>
</dbReference>
<protein>
    <submittedName>
        <fullName evidence="1">Uncharacterized protein</fullName>
    </submittedName>
</protein>